<comment type="caution">
    <text evidence="7">The sequence shown here is derived from an EMBL/GenBank/DDBJ whole genome shotgun (WGS) entry which is preliminary data.</text>
</comment>
<dbReference type="Pfam" id="PF04011">
    <property type="entry name" value="LemA"/>
    <property type="match status" value="1"/>
</dbReference>
<sequence>MSNLFNNRENNHPEGFNPSVDNRIIKAQASTAAKIIVFISFILIIPIFWYISTSNKFNRQQNQINEAASNIDIQLTKRSETLTKMFDATKSYIKYEKSVLEDVTKMRSMVSNLYYESKIEARNDLDKLNNSIFGRLIAVSENYPELKADKMFIELSEESAYIEREIAASRRLYNRIVNEYNSDLFVFPKNVVAAQKNLETAALYIASTKQKEDVKLSMDN</sequence>
<organism evidence="7 8">
    <name type="scientific">Mycoplasmopsis ciconiae</name>
    <dbReference type="NCBI Taxonomy" id="561067"/>
    <lineage>
        <taxon>Bacteria</taxon>
        <taxon>Bacillati</taxon>
        <taxon>Mycoplasmatota</taxon>
        <taxon>Mycoplasmoidales</taxon>
        <taxon>Metamycoplasmataceae</taxon>
        <taxon>Mycoplasmopsis</taxon>
    </lineage>
</organism>
<evidence type="ECO:0000256" key="4">
    <source>
        <dbReference type="ARBA" id="ARBA00022989"/>
    </source>
</evidence>
<accession>A0ABU7MLM4</accession>
<keyword evidence="3 6" id="KW-0812">Transmembrane</keyword>
<protein>
    <submittedName>
        <fullName evidence="7">LemA family protein</fullName>
    </submittedName>
</protein>
<evidence type="ECO:0000313" key="7">
    <source>
        <dbReference type="EMBL" id="MEE3928409.1"/>
    </source>
</evidence>
<dbReference type="InterPro" id="IPR007156">
    <property type="entry name" value="MamQ_LemA"/>
</dbReference>
<dbReference type="Proteomes" id="UP001344817">
    <property type="component" value="Unassembled WGS sequence"/>
</dbReference>
<keyword evidence="8" id="KW-1185">Reference proteome</keyword>
<evidence type="ECO:0000256" key="3">
    <source>
        <dbReference type="ARBA" id="ARBA00022692"/>
    </source>
</evidence>
<reference evidence="7" key="1">
    <citation type="submission" date="2024-01" db="EMBL/GenBank/DDBJ databases">
        <title>Genome sequence of Mycoplasma ciconiae type strain DSM 25251.</title>
        <authorList>
            <person name="Spergser J."/>
        </authorList>
    </citation>
    <scope>NUCLEOTIDE SEQUENCE [LARGE SCALE GENOMIC DNA]</scope>
    <source>
        <strain evidence="7">DSM 25251</strain>
    </source>
</reference>
<keyword evidence="4 6" id="KW-1133">Transmembrane helix</keyword>
<feature type="transmembrane region" description="Helical" evidence="6">
    <location>
        <begin position="32"/>
        <end position="51"/>
    </location>
</feature>
<proteinExistence type="inferred from homology"/>
<dbReference type="PANTHER" id="PTHR34478">
    <property type="entry name" value="PROTEIN LEMA"/>
    <property type="match status" value="1"/>
</dbReference>
<evidence type="ECO:0000256" key="5">
    <source>
        <dbReference type="ARBA" id="ARBA00023136"/>
    </source>
</evidence>
<comment type="similarity">
    <text evidence="2">Belongs to the LemA family.</text>
</comment>
<keyword evidence="5 6" id="KW-0472">Membrane</keyword>
<dbReference type="EMBL" id="JAZDWZ010000006">
    <property type="protein sequence ID" value="MEE3928409.1"/>
    <property type="molecule type" value="Genomic_DNA"/>
</dbReference>
<dbReference type="Gene3D" id="1.20.1440.20">
    <property type="entry name" value="LemA-like domain"/>
    <property type="match status" value="1"/>
</dbReference>
<dbReference type="PANTHER" id="PTHR34478:SF1">
    <property type="entry name" value="PROTEIN LEMA"/>
    <property type="match status" value="1"/>
</dbReference>
<dbReference type="RefSeq" id="WP_330500821.1">
    <property type="nucleotide sequence ID" value="NZ_JAZDWZ010000006.1"/>
</dbReference>
<evidence type="ECO:0000256" key="2">
    <source>
        <dbReference type="ARBA" id="ARBA00008854"/>
    </source>
</evidence>
<dbReference type="InterPro" id="IPR023353">
    <property type="entry name" value="LemA-like_dom_sf"/>
</dbReference>
<gene>
    <name evidence="7" type="ORF">V2E24_02345</name>
</gene>
<evidence type="ECO:0000256" key="1">
    <source>
        <dbReference type="ARBA" id="ARBA00004167"/>
    </source>
</evidence>
<dbReference type="SUPFAM" id="SSF140478">
    <property type="entry name" value="LemA-like"/>
    <property type="match status" value="1"/>
</dbReference>
<name>A0ABU7MLM4_9BACT</name>
<evidence type="ECO:0000256" key="6">
    <source>
        <dbReference type="SAM" id="Phobius"/>
    </source>
</evidence>
<evidence type="ECO:0000313" key="8">
    <source>
        <dbReference type="Proteomes" id="UP001344817"/>
    </source>
</evidence>
<comment type="subcellular location">
    <subcellularLocation>
        <location evidence="1">Membrane</location>
        <topology evidence="1">Single-pass membrane protein</topology>
    </subcellularLocation>
</comment>